<comment type="caution">
    <text evidence="4">The sequence shown here is derived from an EMBL/GenBank/DDBJ whole genome shotgun (WGS) entry which is preliminary data.</text>
</comment>
<dbReference type="Gene3D" id="3.40.50.2000">
    <property type="entry name" value="Glycogen Phosphorylase B"/>
    <property type="match status" value="1"/>
</dbReference>
<evidence type="ECO:0000313" key="4">
    <source>
        <dbReference type="EMBL" id="POR48252.1"/>
    </source>
</evidence>
<feature type="repeat" description="TPR" evidence="3">
    <location>
        <begin position="120"/>
        <end position="153"/>
    </location>
</feature>
<protein>
    <submittedName>
        <fullName evidence="4">Tfp pilus assembly protein PilF</fullName>
    </submittedName>
</protein>
<dbReference type="OrthoDB" id="9814129at2"/>
<dbReference type="SMART" id="SM00028">
    <property type="entry name" value="TPR"/>
    <property type="match status" value="5"/>
</dbReference>
<evidence type="ECO:0000313" key="5">
    <source>
        <dbReference type="Proteomes" id="UP000237381"/>
    </source>
</evidence>
<dbReference type="EMBL" id="PQGA01000015">
    <property type="protein sequence ID" value="POR48252.1"/>
    <property type="molecule type" value="Genomic_DNA"/>
</dbReference>
<dbReference type="Gene3D" id="1.25.40.10">
    <property type="entry name" value="Tetratricopeptide repeat domain"/>
    <property type="match status" value="2"/>
</dbReference>
<dbReference type="PANTHER" id="PTHR44858">
    <property type="entry name" value="TETRATRICOPEPTIDE REPEAT PROTEIN 6"/>
    <property type="match status" value="1"/>
</dbReference>
<dbReference type="InterPro" id="IPR050498">
    <property type="entry name" value="Ycf3"/>
</dbReference>
<keyword evidence="5" id="KW-1185">Reference proteome</keyword>
<gene>
    <name evidence="4" type="ORF">B0G62_115138</name>
</gene>
<dbReference type="RefSeq" id="WP_103706529.1">
    <property type="nucleotide sequence ID" value="NZ_PQGA01000015.1"/>
</dbReference>
<proteinExistence type="predicted"/>
<sequence>MNHAEIAPPLTAADDLSPPEQLALADRYLAAGQCIDAIAQYERVLAREPNHPGALHRLALACMRAGRKDDARGYLDRAIQAAPANAELWEHRGLMAAMTGEHVVAEAAYHRALMLAGDTPTLHRNLADVLTLAQRRGEARQHYEKALALDPALHHAARRLADFCREAGHDSDAVRYLEHAWRLGVARLTDGLDLLKLESRLGRLERADLLIAQLRAEFAADAVALKELAFTLNRLHRFDIALDVAKQGLAVDPSLALLYHNASYASHMRGDFAAMHQYNVAAARLGPDDAHIQFNLAVSLLRQGAFEAGWKQYAWNERLPENSTLTRPPFTEWQGEPVAGKRFLLLGEQGLGDQIQLLRCAAWLHRAGALVDAWVDEALVGVARRARGVRQAFSNLPRGDYDFWCRMFRMPERMNLTLDDLPIAMPYLGAPEPEITRWSAQLNAVTPKGTLRAGLVWAGNPQYDLDRYRSTTLDALQAVLTQAGVSWFALQKGDAQRALDALPEQIDMTPLGERIATFEDTLAIVQSLDLVVTVDTSVAHLAAAAGVPVWVLLPACTDWRWMAARADSPWYPSVRLFRQHELGQWGPVLDEVREALAEAVEKKTVSYA</sequence>
<organism evidence="4 5">
    <name type="scientific">Paraburkholderia eburnea</name>
    <dbReference type="NCBI Taxonomy" id="1189126"/>
    <lineage>
        <taxon>Bacteria</taxon>
        <taxon>Pseudomonadati</taxon>
        <taxon>Pseudomonadota</taxon>
        <taxon>Betaproteobacteria</taxon>
        <taxon>Burkholderiales</taxon>
        <taxon>Burkholderiaceae</taxon>
        <taxon>Paraburkholderia</taxon>
    </lineage>
</organism>
<dbReference type="SUPFAM" id="SSF53756">
    <property type="entry name" value="UDP-Glycosyltransferase/glycogen phosphorylase"/>
    <property type="match status" value="1"/>
</dbReference>
<evidence type="ECO:0000256" key="1">
    <source>
        <dbReference type="ARBA" id="ARBA00022737"/>
    </source>
</evidence>
<dbReference type="SUPFAM" id="SSF48452">
    <property type="entry name" value="TPR-like"/>
    <property type="match status" value="2"/>
</dbReference>
<dbReference type="InterPro" id="IPR019734">
    <property type="entry name" value="TPR_rpt"/>
</dbReference>
<reference evidence="4 5" key="1">
    <citation type="submission" date="2018-01" db="EMBL/GenBank/DDBJ databases">
        <title>Genomic Encyclopedia of Type Strains, Phase III (KMG-III): the genomes of soil and plant-associated and newly described type strains.</title>
        <authorList>
            <person name="Whitman W."/>
        </authorList>
    </citation>
    <scope>NUCLEOTIDE SEQUENCE [LARGE SCALE GENOMIC DNA]</scope>
    <source>
        <strain evidence="4 5">JCM 18070</strain>
    </source>
</reference>
<keyword evidence="1" id="KW-0677">Repeat</keyword>
<dbReference type="Proteomes" id="UP000237381">
    <property type="component" value="Unassembled WGS sequence"/>
</dbReference>
<dbReference type="Pfam" id="PF13432">
    <property type="entry name" value="TPR_16"/>
    <property type="match status" value="1"/>
</dbReference>
<dbReference type="InterPro" id="IPR011990">
    <property type="entry name" value="TPR-like_helical_dom_sf"/>
</dbReference>
<keyword evidence="2 3" id="KW-0802">TPR repeat</keyword>
<dbReference type="PROSITE" id="PS50005">
    <property type="entry name" value="TPR"/>
    <property type="match status" value="1"/>
</dbReference>
<name>A0A2S4M0K8_9BURK</name>
<accession>A0A2S4M0K8</accession>
<evidence type="ECO:0000256" key="3">
    <source>
        <dbReference type="PROSITE-ProRule" id="PRU00339"/>
    </source>
</evidence>
<evidence type="ECO:0000256" key="2">
    <source>
        <dbReference type="ARBA" id="ARBA00022803"/>
    </source>
</evidence>
<dbReference type="AlphaFoldDB" id="A0A2S4M0K8"/>
<dbReference type="PANTHER" id="PTHR44858:SF1">
    <property type="entry name" value="UDP-N-ACETYLGLUCOSAMINE--PEPTIDE N-ACETYLGLUCOSAMINYLTRANSFERASE SPINDLY-RELATED"/>
    <property type="match status" value="1"/>
</dbReference>